<reference evidence="1" key="2">
    <citation type="journal article" date="2015" name="Fish Shellfish Immunol.">
        <title>Early steps in the European eel (Anguilla anguilla)-Vibrio vulnificus interaction in the gills: Role of the RtxA13 toxin.</title>
        <authorList>
            <person name="Callol A."/>
            <person name="Pajuelo D."/>
            <person name="Ebbesson L."/>
            <person name="Teles M."/>
            <person name="MacKenzie S."/>
            <person name="Amaro C."/>
        </authorList>
    </citation>
    <scope>NUCLEOTIDE SEQUENCE</scope>
</reference>
<organism evidence="1">
    <name type="scientific">Anguilla anguilla</name>
    <name type="common">European freshwater eel</name>
    <name type="synonym">Muraena anguilla</name>
    <dbReference type="NCBI Taxonomy" id="7936"/>
    <lineage>
        <taxon>Eukaryota</taxon>
        <taxon>Metazoa</taxon>
        <taxon>Chordata</taxon>
        <taxon>Craniata</taxon>
        <taxon>Vertebrata</taxon>
        <taxon>Euteleostomi</taxon>
        <taxon>Actinopterygii</taxon>
        <taxon>Neopterygii</taxon>
        <taxon>Teleostei</taxon>
        <taxon>Anguilliformes</taxon>
        <taxon>Anguillidae</taxon>
        <taxon>Anguilla</taxon>
    </lineage>
</organism>
<accession>A0A0E9USU0</accession>
<dbReference type="AlphaFoldDB" id="A0A0E9USU0"/>
<protein>
    <submittedName>
        <fullName evidence="1">Uncharacterized protein</fullName>
    </submittedName>
</protein>
<reference evidence="1" key="1">
    <citation type="submission" date="2014-11" db="EMBL/GenBank/DDBJ databases">
        <authorList>
            <person name="Amaro Gonzalez C."/>
        </authorList>
    </citation>
    <scope>NUCLEOTIDE SEQUENCE</scope>
</reference>
<evidence type="ECO:0000313" key="1">
    <source>
        <dbReference type="EMBL" id="JAH68882.1"/>
    </source>
</evidence>
<proteinExistence type="predicted"/>
<name>A0A0E9USU0_ANGAN</name>
<sequence length="35" mass="3822">MATAVNGWETVGALAGTLANVPWLRCCVDWLRFSI</sequence>
<dbReference type="EMBL" id="GBXM01039695">
    <property type="protein sequence ID" value="JAH68882.1"/>
    <property type="molecule type" value="Transcribed_RNA"/>
</dbReference>